<organism evidence="1 2">
    <name type="scientific">Scopulibacillus cellulosilyticus</name>
    <dbReference type="NCBI Taxonomy" id="2665665"/>
    <lineage>
        <taxon>Bacteria</taxon>
        <taxon>Bacillati</taxon>
        <taxon>Bacillota</taxon>
        <taxon>Bacilli</taxon>
        <taxon>Bacillales</taxon>
        <taxon>Sporolactobacillaceae</taxon>
        <taxon>Scopulibacillus</taxon>
    </lineage>
</organism>
<dbReference type="RefSeq" id="WP_380966420.1">
    <property type="nucleotide sequence ID" value="NZ_JBHTCO010000015.1"/>
</dbReference>
<dbReference type="Proteomes" id="UP001596505">
    <property type="component" value="Unassembled WGS sequence"/>
</dbReference>
<evidence type="ECO:0000313" key="1">
    <source>
        <dbReference type="EMBL" id="MFC7393766.1"/>
    </source>
</evidence>
<protein>
    <submittedName>
        <fullName evidence="1">Uncharacterized protein</fullName>
    </submittedName>
</protein>
<evidence type="ECO:0000313" key="2">
    <source>
        <dbReference type="Proteomes" id="UP001596505"/>
    </source>
</evidence>
<sequence length="62" mass="7475">MKQYVFLFETDNDHPVRWNEVIESKHMFEAFDKAQQLSKKYEKEKSSFVNVEFKGVKYPDIA</sequence>
<name>A0ABW2Q2S3_9BACL</name>
<gene>
    <name evidence="1" type="ORF">ACFQRG_12460</name>
</gene>
<reference evidence="2" key="1">
    <citation type="journal article" date="2019" name="Int. J. Syst. Evol. Microbiol.">
        <title>The Global Catalogue of Microorganisms (GCM) 10K type strain sequencing project: providing services to taxonomists for standard genome sequencing and annotation.</title>
        <authorList>
            <consortium name="The Broad Institute Genomics Platform"/>
            <consortium name="The Broad Institute Genome Sequencing Center for Infectious Disease"/>
            <person name="Wu L."/>
            <person name="Ma J."/>
        </authorList>
    </citation>
    <scope>NUCLEOTIDE SEQUENCE [LARGE SCALE GENOMIC DNA]</scope>
    <source>
        <strain evidence="2">CGMCC 1.16305</strain>
    </source>
</reference>
<comment type="caution">
    <text evidence="1">The sequence shown here is derived from an EMBL/GenBank/DDBJ whole genome shotgun (WGS) entry which is preliminary data.</text>
</comment>
<dbReference type="EMBL" id="JBHTCO010000015">
    <property type="protein sequence ID" value="MFC7393766.1"/>
    <property type="molecule type" value="Genomic_DNA"/>
</dbReference>
<accession>A0ABW2Q2S3</accession>
<keyword evidence="2" id="KW-1185">Reference proteome</keyword>
<proteinExistence type="predicted"/>